<evidence type="ECO:0000259" key="13">
    <source>
        <dbReference type="PROSITE" id="PS50016"/>
    </source>
</evidence>
<feature type="compositionally biased region" description="Acidic residues" evidence="12">
    <location>
        <begin position="341"/>
        <end position="354"/>
    </location>
</feature>
<feature type="region of interest" description="Disordered" evidence="12">
    <location>
        <begin position="335"/>
        <end position="378"/>
    </location>
</feature>
<feature type="domain" description="PHD-type" evidence="13">
    <location>
        <begin position="123"/>
        <end position="178"/>
    </location>
</feature>
<keyword evidence="3 10" id="KW-0863">Zinc-finger</keyword>
<dbReference type="GO" id="GO:0008270">
    <property type="term" value="F:zinc ion binding"/>
    <property type="evidence" value="ECO:0007669"/>
    <property type="project" value="UniProtKB-KW"/>
</dbReference>
<dbReference type="PANTHER" id="PTHR12628">
    <property type="entry name" value="POLYCOMB-LIKE TRANSCRIPTION FACTOR"/>
    <property type="match status" value="1"/>
</dbReference>
<accession>A0A061QU89</accession>
<dbReference type="SUPFAM" id="SSF57903">
    <property type="entry name" value="FYVE/PHD zinc finger"/>
    <property type="match status" value="1"/>
</dbReference>
<evidence type="ECO:0000256" key="1">
    <source>
        <dbReference type="ARBA" id="ARBA00004123"/>
    </source>
</evidence>
<evidence type="ECO:0000256" key="4">
    <source>
        <dbReference type="ARBA" id="ARBA00022833"/>
    </source>
</evidence>
<dbReference type="CDD" id="cd15504">
    <property type="entry name" value="PHD_PRHA_like"/>
    <property type="match status" value="1"/>
</dbReference>
<dbReference type="PROSITE" id="PS50016">
    <property type="entry name" value="ZF_PHD_2"/>
    <property type="match status" value="1"/>
</dbReference>
<evidence type="ECO:0000256" key="9">
    <source>
        <dbReference type="ARBA" id="ARBA00023242"/>
    </source>
</evidence>
<keyword evidence="8" id="KW-0804">Transcription</keyword>
<gene>
    <name evidence="14" type="ORF">TSPGSL018_24545</name>
</gene>
<protein>
    <submittedName>
        <fullName evidence="14">Homeobox protein hox1a-like</fullName>
    </submittedName>
</protein>
<dbReference type="Gene3D" id="3.30.40.10">
    <property type="entry name" value="Zinc/RING finger domain, C3HC4 (zinc finger)"/>
    <property type="match status" value="1"/>
</dbReference>
<feature type="region of interest" description="Disordered" evidence="12">
    <location>
        <begin position="228"/>
        <end position="298"/>
    </location>
</feature>
<dbReference type="InterPro" id="IPR013083">
    <property type="entry name" value="Znf_RING/FYVE/PHD"/>
</dbReference>
<keyword evidence="5" id="KW-0805">Transcription regulation</keyword>
<evidence type="ECO:0000256" key="7">
    <source>
        <dbReference type="ARBA" id="ARBA00023155"/>
    </source>
</evidence>
<keyword evidence="9" id="KW-0539">Nucleus</keyword>
<dbReference type="InterPro" id="IPR045876">
    <property type="entry name" value="PRHA-like_PHD-finger"/>
</dbReference>
<dbReference type="GO" id="GO:0003677">
    <property type="term" value="F:DNA binding"/>
    <property type="evidence" value="ECO:0007669"/>
    <property type="project" value="UniProtKB-KW"/>
</dbReference>
<feature type="compositionally biased region" description="Basic residues" evidence="12">
    <location>
        <begin position="360"/>
        <end position="378"/>
    </location>
</feature>
<dbReference type="InterPro" id="IPR001965">
    <property type="entry name" value="Znf_PHD"/>
</dbReference>
<evidence type="ECO:0000256" key="6">
    <source>
        <dbReference type="ARBA" id="ARBA00023125"/>
    </source>
</evidence>
<dbReference type="GO" id="GO:0005634">
    <property type="term" value="C:nucleus"/>
    <property type="evidence" value="ECO:0007669"/>
    <property type="project" value="UniProtKB-SubCell"/>
</dbReference>
<evidence type="ECO:0000256" key="8">
    <source>
        <dbReference type="ARBA" id="ARBA00023163"/>
    </source>
</evidence>
<dbReference type="PROSITE" id="PS01359">
    <property type="entry name" value="ZF_PHD_1"/>
    <property type="match status" value="1"/>
</dbReference>
<evidence type="ECO:0000256" key="10">
    <source>
        <dbReference type="PROSITE-ProRule" id="PRU00146"/>
    </source>
</evidence>
<feature type="coiled-coil region" evidence="11">
    <location>
        <begin position="71"/>
        <end position="98"/>
    </location>
</feature>
<keyword evidence="6 14" id="KW-0238">DNA-binding</keyword>
<keyword evidence="2" id="KW-0479">Metal-binding</keyword>
<organism evidence="14">
    <name type="scientific">Tetraselmis sp. GSL018</name>
    <dbReference type="NCBI Taxonomy" id="582737"/>
    <lineage>
        <taxon>Eukaryota</taxon>
        <taxon>Viridiplantae</taxon>
        <taxon>Chlorophyta</taxon>
        <taxon>core chlorophytes</taxon>
        <taxon>Chlorodendrophyceae</taxon>
        <taxon>Chlorodendrales</taxon>
        <taxon>Chlorodendraceae</taxon>
        <taxon>Tetraselmis</taxon>
    </lineage>
</organism>
<feature type="region of interest" description="Disordered" evidence="12">
    <location>
        <begin position="1"/>
        <end position="35"/>
    </location>
</feature>
<feature type="compositionally biased region" description="Acidic residues" evidence="12">
    <location>
        <begin position="266"/>
        <end position="290"/>
    </location>
</feature>
<dbReference type="GO" id="GO:0003682">
    <property type="term" value="F:chromatin binding"/>
    <property type="evidence" value="ECO:0007669"/>
    <property type="project" value="TreeGrafter"/>
</dbReference>
<keyword evidence="11" id="KW-0175">Coiled coil</keyword>
<evidence type="ECO:0000256" key="2">
    <source>
        <dbReference type="ARBA" id="ARBA00022723"/>
    </source>
</evidence>
<reference evidence="14" key="1">
    <citation type="submission" date="2014-05" db="EMBL/GenBank/DDBJ databases">
        <title>The transcriptome of the halophilic microalga Tetraselmis sp. GSL018 isolated from the Great Salt Lake, Utah.</title>
        <authorList>
            <person name="Jinkerson R.E."/>
            <person name="D'Adamo S."/>
            <person name="Posewitz M.C."/>
        </authorList>
    </citation>
    <scope>NUCLEOTIDE SEQUENCE</scope>
    <source>
        <strain evidence="14">GSL018</strain>
    </source>
</reference>
<dbReference type="AlphaFoldDB" id="A0A061QU89"/>
<evidence type="ECO:0000256" key="3">
    <source>
        <dbReference type="ARBA" id="ARBA00022771"/>
    </source>
</evidence>
<dbReference type="SMART" id="SM00249">
    <property type="entry name" value="PHD"/>
    <property type="match status" value="1"/>
</dbReference>
<proteinExistence type="predicted"/>
<keyword evidence="4" id="KW-0862">Zinc</keyword>
<comment type="subcellular location">
    <subcellularLocation>
        <location evidence="1">Nucleus</location>
    </subcellularLocation>
</comment>
<dbReference type="InterPro" id="IPR019787">
    <property type="entry name" value="Znf_PHD-finger"/>
</dbReference>
<dbReference type="EMBL" id="GBEZ01025033">
    <property type="protein sequence ID" value="JAC62014.1"/>
    <property type="molecule type" value="Transcribed_RNA"/>
</dbReference>
<evidence type="ECO:0000256" key="12">
    <source>
        <dbReference type="SAM" id="MobiDB-lite"/>
    </source>
</evidence>
<evidence type="ECO:0000313" key="14">
    <source>
        <dbReference type="EMBL" id="JAC62014.1"/>
    </source>
</evidence>
<name>A0A061QU89_9CHLO</name>
<dbReference type="PANTHER" id="PTHR12628:SF10">
    <property type="entry name" value="HOMEOBOX DOMAIN-CONTAINING PROTEIN"/>
    <property type="match status" value="1"/>
</dbReference>
<evidence type="ECO:0000256" key="11">
    <source>
        <dbReference type="SAM" id="Coils"/>
    </source>
</evidence>
<dbReference type="GO" id="GO:0045814">
    <property type="term" value="P:negative regulation of gene expression, epigenetic"/>
    <property type="evidence" value="ECO:0007669"/>
    <property type="project" value="TreeGrafter"/>
</dbReference>
<dbReference type="InterPro" id="IPR011011">
    <property type="entry name" value="Znf_FYVE_PHD"/>
</dbReference>
<keyword evidence="7 14" id="KW-0371">Homeobox</keyword>
<sequence>MRGGKERVRASSTPAPLETGLEGAENGAKSPQREFESELVEIRKVVQKAGREAAVIEAYQADGWRGGSREKVQLVAELERARAKMEEHGDSIRNLLKAISESGGDKQIDLRLYDADGEIGAEDIFCCRCLSFQSSENNDIILCDGPCNRAYHQRCVKPEVDETALKEESWLCPACSAKDEAVALINDVFGSDYDLETPWSDFFSGKHSESAFRAPAVAAAGENSPCLLTADLPSSDNEDEDYDAKADGLSDSENEASRAGCGGESELSEDSGAEPSDSSEIDEEIDEEEELRSLRDDLKQQDQEIAALLGESEDCLVLDSKRKRTKVDYRALNQEMFGDVESYEGEYGDDTEWDPEAKSPKRGKTATRPRKTRSSSEK</sequence>
<dbReference type="InterPro" id="IPR019786">
    <property type="entry name" value="Zinc_finger_PHD-type_CS"/>
</dbReference>
<dbReference type="Pfam" id="PF00628">
    <property type="entry name" value="PHD"/>
    <property type="match status" value="1"/>
</dbReference>
<evidence type="ECO:0000256" key="5">
    <source>
        <dbReference type="ARBA" id="ARBA00023015"/>
    </source>
</evidence>